<feature type="region of interest" description="Disordered" evidence="1">
    <location>
        <begin position="147"/>
        <end position="192"/>
    </location>
</feature>
<feature type="compositionally biased region" description="Basic and acidic residues" evidence="1">
    <location>
        <begin position="174"/>
        <end position="186"/>
    </location>
</feature>
<evidence type="ECO:0000256" key="1">
    <source>
        <dbReference type="SAM" id="MobiDB-lite"/>
    </source>
</evidence>
<proteinExistence type="predicted"/>
<evidence type="ECO:0000313" key="3">
    <source>
        <dbReference type="Proteomes" id="UP000000768"/>
    </source>
</evidence>
<reference evidence="2 3" key="1">
    <citation type="journal article" date="2009" name="Nature">
        <title>The Sorghum bicolor genome and the diversification of grasses.</title>
        <authorList>
            <person name="Paterson A.H."/>
            <person name="Bowers J.E."/>
            <person name="Bruggmann R."/>
            <person name="Dubchak I."/>
            <person name="Grimwood J."/>
            <person name="Gundlach H."/>
            <person name="Haberer G."/>
            <person name="Hellsten U."/>
            <person name="Mitros T."/>
            <person name="Poliakov A."/>
            <person name="Schmutz J."/>
            <person name="Spannagl M."/>
            <person name="Tang H."/>
            <person name="Wang X."/>
            <person name="Wicker T."/>
            <person name="Bharti A.K."/>
            <person name="Chapman J."/>
            <person name="Feltus F.A."/>
            <person name="Gowik U."/>
            <person name="Grigoriev I.V."/>
            <person name="Lyons E."/>
            <person name="Maher C.A."/>
            <person name="Martis M."/>
            <person name="Narechania A."/>
            <person name="Otillar R.P."/>
            <person name="Penning B.W."/>
            <person name="Salamov A.A."/>
            <person name="Wang Y."/>
            <person name="Zhang L."/>
            <person name="Carpita N.C."/>
            <person name="Freeling M."/>
            <person name="Gingle A.R."/>
            <person name="Hash C.T."/>
            <person name="Keller B."/>
            <person name="Klein P."/>
            <person name="Kresovich S."/>
            <person name="McCann M.C."/>
            <person name="Ming R."/>
            <person name="Peterson D.G."/>
            <person name="Mehboob-ur-Rahman"/>
            <person name="Ware D."/>
            <person name="Westhoff P."/>
            <person name="Mayer K.F."/>
            <person name="Messing J."/>
            <person name="Rokhsar D.S."/>
        </authorList>
    </citation>
    <scope>NUCLEOTIDE SEQUENCE [LARGE SCALE GENOMIC DNA]</scope>
    <source>
        <strain evidence="3">cv. BTx623</strain>
    </source>
</reference>
<dbReference type="AlphaFoldDB" id="A0A1Z5R450"/>
<gene>
    <name evidence="2" type="ORF">SORBI_3009G199401</name>
</gene>
<feature type="compositionally biased region" description="Low complexity" evidence="1">
    <location>
        <begin position="369"/>
        <end position="381"/>
    </location>
</feature>
<feature type="compositionally biased region" description="Basic and acidic residues" evidence="1">
    <location>
        <begin position="392"/>
        <end position="408"/>
    </location>
</feature>
<feature type="region of interest" description="Disordered" evidence="1">
    <location>
        <begin position="354"/>
        <end position="433"/>
    </location>
</feature>
<sequence length="504" mass="52078">MRLDAALKPLRSQQEDLGCCLTTGSNPSPNLLFFLLIRRYQHLALAVTADRRLGLGLAHVGGRLHIGVLLRRPLLQLQRRAGRQRRALVAAGLGLGLEGLDLALRGGVRRRARALEPLAAAARDAEEVSGGGSVGILDDVADVVGSGRRGGRPGAGAAAAEQRRGGGGGGPGVDLHDGVSPEHGVDGVDALVPLGAEDGGAGGVVGRGGEQVEQPRAAVELGEEDGGVGLRVGHGRIVHASLQPLRSTRQPLQLIRIFASSDGGGGQVVVVGAQIASRELAETGQSSGLGGCSGLGGAPVVLERWGEGGFGAAGPAGLGWSATARLAVCLPVAPAGPALQEAASEERIRGAKKLEAAEGSKSGGRRRAPAGPWRGAARRAATTFRPVGRQAGSERREQSPDTGDVEKGWKKRGGARGEEAERQKGNQAGVEGGAPGFVEIVQRRPLFPLLLWAGANTGGGFWIWSRSHRLSPPPTLTLTLSNSSRREESRTLNGPLLIFCYDYE</sequence>
<feature type="compositionally biased region" description="Basic and acidic residues" evidence="1">
    <location>
        <begin position="415"/>
        <end position="424"/>
    </location>
</feature>
<dbReference type="Proteomes" id="UP000000768">
    <property type="component" value="Chromosome 9"/>
</dbReference>
<dbReference type="InParanoid" id="A0A1Z5R450"/>
<evidence type="ECO:0000313" key="2">
    <source>
        <dbReference type="EMBL" id="OQU78309.1"/>
    </source>
</evidence>
<dbReference type="EMBL" id="CM000768">
    <property type="protein sequence ID" value="OQU78309.1"/>
    <property type="molecule type" value="Genomic_DNA"/>
</dbReference>
<protein>
    <submittedName>
        <fullName evidence="2">Uncharacterized protein</fullName>
    </submittedName>
</protein>
<dbReference type="Gramene" id="OQU78309">
    <property type="protein sequence ID" value="OQU78309"/>
    <property type="gene ID" value="SORBI_3009G199401"/>
</dbReference>
<accession>A0A1Z5R450</accession>
<organism evidence="2 3">
    <name type="scientific">Sorghum bicolor</name>
    <name type="common">Sorghum</name>
    <name type="synonym">Sorghum vulgare</name>
    <dbReference type="NCBI Taxonomy" id="4558"/>
    <lineage>
        <taxon>Eukaryota</taxon>
        <taxon>Viridiplantae</taxon>
        <taxon>Streptophyta</taxon>
        <taxon>Embryophyta</taxon>
        <taxon>Tracheophyta</taxon>
        <taxon>Spermatophyta</taxon>
        <taxon>Magnoliopsida</taxon>
        <taxon>Liliopsida</taxon>
        <taxon>Poales</taxon>
        <taxon>Poaceae</taxon>
        <taxon>PACMAD clade</taxon>
        <taxon>Panicoideae</taxon>
        <taxon>Andropogonodae</taxon>
        <taxon>Andropogoneae</taxon>
        <taxon>Sorghinae</taxon>
        <taxon>Sorghum</taxon>
    </lineage>
</organism>
<reference evidence="3" key="2">
    <citation type="journal article" date="2018" name="Plant J.">
        <title>The Sorghum bicolor reference genome: improved assembly, gene annotations, a transcriptome atlas, and signatures of genome organization.</title>
        <authorList>
            <person name="McCormick R.F."/>
            <person name="Truong S.K."/>
            <person name="Sreedasyam A."/>
            <person name="Jenkins J."/>
            <person name="Shu S."/>
            <person name="Sims D."/>
            <person name="Kennedy M."/>
            <person name="Amirebrahimi M."/>
            <person name="Weers B.D."/>
            <person name="McKinley B."/>
            <person name="Mattison A."/>
            <person name="Morishige D.T."/>
            <person name="Grimwood J."/>
            <person name="Schmutz J."/>
            <person name="Mullet J.E."/>
        </authorList>
    </citation>
    <scope>NUCLEOTIDE SEQUENCE [LARGE SCALE GENOMIC DNA]</scope>
    <source>
        <strain evidence="3">cv. BTx623</strain>
    </source>
</reference>
<name>A0A1Z5R450_SORBI</name>
<keyword evidence="3" id="KW-1185">Reference proteome</keyword>